<reference evidence="9 10" key="1">
    <citation type="submission" date="2017-07" db="EMBL/GenBank/DDBJ databases">
        <title>blaIMP-27 on transferable plasmids in Proteus mirabilis and Providencia rettgeri.</title>
        <authorList>
            <person name="Potter R."/>
        </authorList>
    </citation>
    <scope>NUCLEOTIDE SEQUENCE [LARGE SCALE GENOMIC DNA]</scope>
    <source>
        <strain evidence="9 10">PR1</strain>
    </source>
</reference>
<comment type="cofactor">
    <cofactor evidence="1 5">
        <name>FAD</name>
        <dbReference type="ChEBI" id="CHEBI:57692"/>
    </cofactor>
</comment>
<dbReference type="Gene3D" id="3.50.50.60">
    <property type="entry name" value="FAD/NAD(P)-binding domain"/>
    <property type="match status" value="1"/>
</dbReference>
<organism evidence="9 10">
    <name type="scientific">Providencia rettgeri</name>
    <dbReference type="NCBI Taxonomy" id="587"/>
    <lineage>
        <taxon>Bacteria</taxon>
        <taxon>Pseudomonadati</taxon>
        <taxon>Pseudomonadota</taxon>
        <taxon>Gammaproteobacteria</taxon>
        <taxon>Enterobacterales</taxon>
        <taxon>Morganellaceae</taxon>
        <taxon>Providencia</taxon>
    </lineage>
</organism>
<keyword evidence="4 5" id="KW-0274">FAD</keyword>
<dbReference type="EMBL" id="CAHPSF010000001">
    <property type="protein sequence ID" value="CAB5671050.1"/>
    <property type="molecule type" value="Genomic_DNA"/>
</dbReference>
<keyword evidence="8" id="KW-0560">Oxidoreductase</keyword>
<proteinExistence type="inferred from homology"/>
<evidence type="ECO:0000313" key="10">
    <source>
        <dbReference type="Proteomes" id="UP000216001"/>
    </source>
</evidence>
<reference evidence="8" key="2">
    <citation type="submission" date="2020-05" db="EMBL/GenBank/DDBJ databases">
        <authorList>
            <person name="Delgado-Blas J."/>
        </authorList>
    </citation>
    <scope>NUCLEOTIDE SEQUENCE</scope>
    <source>
        <strain evidence="8">BB1453</strain>
    </source>
</reference>
<gene>
    <name evidence="8" type="primary">betA_2</name>
    <name evidence="9" type="ORF">CHI95_18435</name>
    <name evidence="8" type="ORF">GHA_00761</name>
</gene>
<dbReference type="InterPro" id="IPR036188">
    <property type="entry name" value="FAD/NAD-bd_sf"/>
</dbReference>
<dbReference type="PANTHER" id="PTHR11552:SF147">
    <property type="entry name" value="CHOLINE DEHYDROGENASE, MITOCHONDRIAL"/>
    <property type="match status" value="1"/>
</dbReference>
<feature type="binding site" evidence="5">
    <location>
        <position position="219"/>
    </location>
    <ligand>
        <name>FAD</name>
        <dbReference type="ChEBI" id="CHEBI:57692"/>
    </ligand>
</feature>
<dbReference type="PANTHER" id="PTHR11552">
    <property type="entry name" value="GLUCOSE-METHANOL-CHOLINE GMC OXIDOREDUCTASE"/>
    <property type="match status" value="1"/>
</dbReference>
<comment type="caution">
    <text evidence="9">The sequence shown here is derived from an EMBL/GenBank/DDBJ whole genome shotgun (WGS) entry which is preliminary data.</text>
</comment>
<evidence type="ECO:0000256" key="2">
    <source>
        <dbReference type="ARBA" id="ARBA00010790"/>
    </source>
</evidence>
<dbReference type="InterPro" id="IPR000172">
    <property type="entry name" value="GMC_OxRdtase_N"/>
</dbReference>
<evidence type="ECO:0000313" key="8">
    <source>
        <dbReference type="EMBL" id="CAB5671050.1"/>
    </source>
</evidence>
<dbReference type="Pfam" id="PF05199">
    <property type="entry name" value="GMC_oxred_C"/>
    <property type="match status" value="1"/>
</dbReference>
<feature type="domain" description="Glucose-methanol-choline oxidoreductase N-terminal" evidence="7">
    <location>
        <begin position="81"/>
        <end position="104"/>
    </location>
</feature>
<dbReference type="PROSITE" id="PS51257">
    <property type="entry name" value="PROKAR_LIPOPROTEIN"/>
    <property type="match status" value="1"/>
</dbReference>
<dbReference type="Proteomes" id="UP000834611">
    <property type="component" value="Unassembled WGS sequence"/>
</dbReference>
<dbReference type="InterPro" id="IPR007867">
    <property type="entry name" value="GMC_OxRtase_C"/>
</dbReference>
<evidence type="ECO:0000256" key="6">
    <source>
        <dbReference type="RuleBase" id="RU003968"/>
    </source>
</evidence>
<dbReference type="SUPFAM" id="SSF54373">
    <property type="entry name" value="FAD-linked reductases, C-terminal domain"/>
    <property type="match status" value="1"/>
</dbReference>
<keyword evidence="3 6" id="KW-0285">Flavoprotein</keyword>
<dbReference type="InterPro" id="IPR012132">
    <property type="entry name" value="GMC_OxRdtase"/>
</dbReference>
<protein>
    <submittedName>
        <fullName evidence="8">Choline dehydrogenase</fullName>
        <ecNumber evidence="8">1.1.99.1</ecNumber>
    </submittedName>
    <submittedName>
        <fullName evidence="9">Glucose-methanol-choline oxidoreductase</fullName>
    </submittedName>
</protein>
<dbReference type="EC" id="1.1.99.1" evidence="8"/>
<evidence type="ECO:0000256" key="4">
    <source>
        <dbReference type="ARBA" id="ARBA00022827"/>
    </source>
</evidence>
<dbReference type="Proteomes" id="UP000216001">
    <property type="component" value="Unassembled WGS sequence"/>
</dbReference>
<accession>A0A264VP58</accession>
<dbReference type="GO" id="GO:0050660">
    <property type="term" value="F:flavin adenine dinucleotide binding"/>
    <property type="evidence" value="ECO:0007669"/>
    <property type="project" value="InterPro"/>
</dbReference>
<evidence type="ECO:0000256" key="5">
    <source>
        <dbReference type="PIRSR" id="PIRSR000137-2"/>
    </source>
</evidence>
<name>A0A264VP58_PRORE</name>
<dbReference type="GeneID" id="92275171"/>
<dbReference type="PROSITE" id="PS00623">
    <property type="entry name" value="GMC_OXRED_1"/>
    <property type="match status" value="1"/>
</dbReference>
<evidence type="ECO:0000313" key="9">
    <source>
        <dbReference type="EMBL" id="OZS73101.1"/>
    </source>
</evidence>
<dbReference type="SUPFAM" id="SSF51905">
    <property type="entry name" value="FAD/NAD(P)-binding domain"/>
    <property type="match status" value="1"/>
</dbReference>
<evidence type="ECO:0000256" key="3">
    <source>
        <dbReference type="ARBA" id="ARBA00022630"/>
    </source>
</evidence>
<comment type="similarity">
    <text evidence="2 6">Belongs to the GMC oxidoreductase family.</text>
</comment>
<sequence length="537" mass="58747">MSAVKYDYIIVGAGSAGCVLAARLIQETQSRVLLIEAGDSDNHLFIRMPAGVAKIIAQKSWPYETEPEPHANNRKMQIAQGKVLGGSSSVNGMIYIRGQKQDYDNWALNYGCEGWGYADVLPWFKKAENNESLTGEHHGTEGPLPVSENRYRHPLSMAFIRAAQEHGLPYLNDLNGESQQGTSFYQTTTHNGERASTSRTYLKSVEKNDKLTLKLGTQVNRIIIRDGRAIGVAYQGKNGHEVEAFASCEVLVCSGAMGSAKLLMLSGIGPEEHLSSLGIDTHVNLPVGQNFHDHLHMSINVTTKQPISLFGADQGLNAIKHGVEWIAFRSGLLTSNVLEGAAFKDSCSQGRPDVQIHFLPILDSWDDVPGEPLPAAHGFSLKVGYLQPKSRGEVLLRSADPQAPLKIHANYLASPEDMEGCKRAVKFGLEVLDCPSLQVLSKEVLMPPASVRHDEAQLEEFVRNFCKTVYHPVGTCRMGTDTTTSVTDLRLRVHGIENLRVVDCSVMPEIPSGNTNAPTIMIAERAAAMIIEDRNAN</sequence>
<dbReference type="RefSeq" id="WP_094962502.1">
    <property type="nucleotide sequence ID" value="NZ_ABDWLN020000024.1"/>
</dbReference>
<feature type="binding site" evidence="5">
    <location>
        <position position="83"/>
    </location>
    <ligand>
        <name>FAD</name>
        <dbReference type="ChEBI" id="CHEBI:57692"/>
    </ligand>
</feature>
<dbReference type="STRING" id="587.RB151_021760"/>
<evidence type="ECO:0000259" key="7">
    <source>
        <dbReference type="PROSITE" id="PS00623"/>
    </source>
</evidence>
<dbReference type="PIRSF" id="PIRSF000137">
    <property type="entry name" value="Alcohol_oxidase"/>
    <property type="match status" value="1"/>
</dbReference>
<dbReference type="Pfam" id="PF00732">
    <property type="entry name" value="GMC_oxred_N"/>
    <property type="match status" value="1"/>
</dbReference>
<dbReference type="Gene3D" id="3.30.560.10">
    <property type="entry name" value="Glucose Oxidase, domain 3"/>
    <property type="match status" value="1"/>
</dbReference>
<evidence type="ECO:0000256" key="1">
    <source>
        <dbReference type="ARBA" id="ARBA00001974"/>
    </source>
</evidence>
<dbReference type="GO" id="GO:0008812">
    <property type="term" value="F:choline dehydrogenase activity"/>
    <property type="evidence" value="ECO:0007669"/>
    <property type="project" value="UniProtKB-EC"/>
</dbReference>
<dbReference type="AlphaFoldDB" id="A0A264VP58"/>
<dbReference type="EMBL" id="NOWC01000026">
    <property type="protein sequence ID" value="OZS73101.1"/>
    <property type="molecule type" value="Genomic_DNA"/>
</dbReference>